<feature type="transmembrane region" description="Helical" evidence="7">
    <location>
        <begin position="211"/>
        <end position="233"/>
    </location>
</feature>
<dbReference type="InterPro" id="IPR003838">
    <property type="entry name" value="ABC3_permease_C"/>
</dbReference>
<keyword evidence="10" id="KW-1185">Reference proteome</keyword>
<dbReference type="Proteomes" id="UP000185478">
    <property type="component" value="Chromosome"/>
</dbReference>
<evidence type="ECO:0000256" key="3">
    <source>
        <dbReference type="ARBA" id="ARBA00022475"/>
    </source>
</evidence>
<keyword evidence="5 7" id="KW-1133">Transmembrane helix</keyword>
<comment type="subcellular location">
    <subcellularLocation>
        <location evidence="1">Cell membrane</location>
        <topology evidence="1">Multi-pass membrane protein</topology>
    </subcellularLocation>
</comment>
<dbReference type="RefSeq" id="WP_075726597.1">
    <property type="nucleotide sequence ID" value="NZ_CP009245.1"/>
</dbReference>
<dbReference type="PANTHER" id="PTHR43738">
    <property type="entry name" value="ABC TRANSPORTER, MEMBRANE PROTEIN"/>
    <property type="match status" value="1"/>
</dbReference>
<dbReference type="InterPro" id="IPR051125">
    <property type="entry name" value="ABC-4/HrtB_transporter"/>
</dbReference>
<evidence type="ECO:0000256" key="5">
    <source>
        <dbReference type="ARBA" id="ARBA00022989"/>
    </source>
</evidence>
<dbReference type="EMBL" id="CP009245">
    <property type="protein sequence ID" value="APT84978.1"/>
    <property type="molecule type" value="Genomic_DNA"/>
</dbReference>
<accession>A0A1L7CGK2</accession>
<dbReference type="AlphaFoldDB" id="A0A1L7CGK2"/>
<name>A0A1L7CGK2_9CORY</name>
<protein>
    <recommendedName>
        <fullName evidence="8">ABC3 transporter permease C-terminal domain-containing protein</fullName>
    </recommendedName>
</protein>
<evidence type="ECO:0000256" key="6">
    <source>
        <dbReference type="ARBA" id="ARBA00023136"/>
    </source>
</evidence>
<dbReference type="PANTHER" id="PTHR43738:SF1">
    <property type="entry name" value="HEMIN TRANSPORT SYSTEM PERMEASE PROTEIN HRTB-RELATED"/>
    <property type="match status" value="1"/>
</dbReference>
<reference evidence="9 10" key="1">
    <citation type="submission" date="2014-08" db="EMBL/GenBank/DDBJ databases">
        <title>Complete genome sequence of Corynebacterium aquilae S-613T(T) (=DSM 44791(T)), isolated from the choana of a healthy golden eagle.</title>
        <authorList>
            <person name="Ruckert C."/>
            <person name="Albersmeier A."/>
            <person name="Winkler A."/>
            <person name="Kalinowski J."/>
        </authorList>
    </citation>
    <scope>NUCLEOTIDE SEQUENCE [LARGE SCALE GENOMIC DNA]</scope>
    <source>
        <strain evidence="9 10">S-613</strain>
    </source>
</reference>
<dbReference type="Pfam" id="PF02687">
    <property type="entry name" value="FtsX"/>
    <property type="match status" value="1"/>
</dbReference>
<evidence type="ECO:0000259" key="8">
    <source>
        <dbReference type="Pfam" id="PF02687"/>
    </source>
</evidence>
<keyword evidence="2" id="KW-0813">Transport</keyword>
<feature type="transmembrane region" description="Helical" evidence="7">
    <location>
        <begin position="15"/>
        <end position="40"/>
    </location>
</feature>
<evidence type="ECO:0000313" key="10">
    <source>
        <dbReference type="Proteomes" id="UP000185478"/>
    </source>
</evidence>
<dbReference type="GO" id="GO:0005886">
    <property type="term" value="C:plasma membrane"/>
    <property type="evidence" value="ECO:0007669"/>
    <property type="project" value="UniProtKB-SubCell"/>
</dbReference>
<gene>
    <name evidence="9" type="ORF">CAQU_07725</name>
</gene>
<feature type="transmembrane region" description="Helical" evidence="7">
    <location>
        <begin position="260"/>
        <end position="283"/>
    </location>
</feature>
<dbReference type="KEGG" id="caqu:CAQU_07725"/>
<feature type="domain" description="ABC3 transporter permease C-terminal" evidence="8">
    <location>
        <begin position="211"/>
        <end position="320"/>
    </location>
</feature>
<sequence length="330" mass="33659">MFLALRDLKAAKGRFALITVTVGMMALLVSFLSGLTGGLVHQNISSIQTVGGKIAYVGDDDLDRSTLTVPSRLLDSQPATAVAISRGKVAGDAFAILATKAGKQGPAAGDTPLPAEGHAVVSEAAAKTLNVSPGDEITINNKQQLKVDAVSGDDWYAHQQVIWTNLPPETPASFVVADGPELEIQGLTAMKVGKLPSTIASYKAESTSLNMINVMLLVITALVTGAFFTVWTIQRKPDIATLKALGATTPSLVIDALGQAAIILAFGIGAGLAITLAAAAGIGDAMPFVVSPSTTIVPAAGMFALGLLGAGLSLTFLRTASALSALGGNR</sequence>
<organism evidence="9 10">
    <name type="scientific">Corynebacterium aquilae DSM 44791</name>
    <dbReference type="NCBI Taxonomy" id="1431546"/>
    <lineage>
        <taxon>Bacteria</taxon>
        <taxon>Bacillati</taxon>
        <taxon>Actinomycetota</taxon>
        <taxon>Actinomycetes</taxon>
        <taxon>Mycobacteriales</taxon>
        <taxon>Corynebacteriaceae</taxon>
        <taxon>Corynebacterium</taxon>
    </lineage>
</organism>
<evidence type="ECO:0000256" key="2">
    <source>
        <dbReference type="ARBA" id="ARBA00022448"/>
    </source>
</evidence>
<evidence type="ECO:0000256" key="4">
    <source>
        <dbReference type="ARBA" id="ARBA00022692"/>
    </source>
</evidence>
<evidence type="ECO:0000256" key="1">
    <source>
        <dbReference type="ARBA" id="ARBA00004651"/>
    </source>
</evidence>
<evidence type="ECO:0000313" key="9">
    <source>
        <dbReference type="EMBL" id="APT84978.1"/>
    </source>
</evidence>
<dbReference type="STRING" id="1431546.CAQU_07725"/>
<proteinExistence type="predicted"/>
<keyword evidence="4 7" id="KW-0812">Transmembrane</keyword>
<evidence type="ECO:0000256" key="7">
    <source>
        <dbReference type="SAM" id="Phobius"/>
    </source>
</evidence>
<feature type="transmembrane region" description="Helical" evidence="7">
    <location>
        <begin position="295"/>
        <end position="317"/>
    </location>
</feature>
<dbReference type="OrthoDB" id="5242186at2"/>
<keyword evidence="6 7" id="KW-0472">Membrane</keyword>
<keyword evidence="3" id="KW-1003">Cell membrane</keyword>